<gene>
    <name evidence="2" type="ORF">D2917_02110</name>
</gene>
<dbReference type="Pfam" id="PF06532">
    <property type="entry name" value="NrsF"/>
    <property type="match status" value="1"/>
</dbReference>
<dbReference type="InterPro" id="IPR009495">
    <property type="entry name" value="NrsF"/>
</dbReference>
<evidence type="ECO:0000313" key="2">
    <source>
        <dbReference type="EMBL" id="QEZ43144.1"/>
    </source>
</evidence>
<feature type="transmembrane region" description="Helical" evidence="1">
    <location>
        <begin position="60"/>
        <end position="80"/>
    </location>
</feature>
<keyword evidence="1" id="KW-1133">Transmembrane helix</keyword>
<keyword evidence="1" id="KW-0472">Membrane</keyword>
<name>A0A5P3V9T0_9BURK</name>
<evidence type="ECO:0000256" key="1">
    <source>
        <dbReference type="SAM" id="Phobius"/>
    </source>
</evidence>
<dbReference type="AlphaFoldDB" id="A0A5P3V9T0"/>
<feature type="transmembrane region" description="Helical" evidence="1">
    <location>
        <begin position="131"/>
        <end position="149"/>
    </location>
</feature>
<sequence>MRDTPDLIDSLVADATPVRRLHRPLVRVVCWLLLAALLMALVVLVNGARPDLALKLQRPVFVTSVAAAIVTGILAAAAAFTASVPGRSCRWLLLPLPALAVWVGTIGYGCLTNWVEIGPEGMSPGETVRCFATLVVVSTPLSIAMMTMLRHVARLSPVPVAMCAALAVGAMAATSLSLIHPLDASAMVLLWNLGVALLFVGAGSLFGHRPFARMAQH</sequence>
<dbReference type="Proteomes" id="UP000325743">
    <property type="component" value="Chromosome 1"/>
</dbReference>
<feature type="transmembrane region" description="Helical" evidence="1">
    <location>
        <begin position="28"/>
        <end position="48"/>
    </location>
</feature>
<accession>A0A5P3V9T0</accession>
<dbReference type="RefSeq" id="WP_151069434.1">
    <property type="nucleotide sequence ID" value="NZ_CP032518.1"/>
</dbReference>
<feature type="transmembrane region" description="Helical" evidence="1">
    <location>
        <begin position="92"/>
        <end position="111"/>
    </location>
</feature>
<proteinExistence type="predicted"/>
<feature type="transmembrane region" description="Helical" evidence="1">
    <location>
        <begin position="161"/>
        <end position="182"/>
    </location>
</feature>
<protein>
    <submittedName>
        <fullName evidence="2">DUF1109 domain-containing protein</fullName>
    </submittedName>
</protein>
<evidence type="ECO:0000313" key="3">
    <source>
        <dbReference type="Proteomes" id="UP000325743"/>
    </source>
</evidence>
<reference evidence="2 3" key="1">
    <citation type="submission" date="2018-09" db="EMBL/GenBank/DDBJ databases">
        <title>Complete genome sequence of Cupriavidus oxalaticus T2, a bacterium capable of phenol tolerance and degradation.</title>
        <authorList>
            <person name="Yan J."/>
        </authorList>
    </citation>
    <scope>NUCLEOTIDE SEQUENCE [LARGE SCALE GENOMIC DNA]</scope>
    <source>
        <strain evidence="2 3">T2</strain>
    </source>
</reference>
<feature type="transmembrane region" description="Helical" evidence="1">
    <location>
        <begin position="188"/>
        <end position="207"/>
    </location>
</feature>
<keyword evidence="1" id="KW-0812">Transmembrane</keyword>
<organism evidence="2 3">
    <name type="scientific">Cupriavidus oxalaticus</name>
    <dbReference type="NCBI Taxonomy" id="96344"/>
    <lineage>
        <taxon>Bacteria</taxon>
        <taxon>Pseudomonadati</taxon>
        <taxon>Pseudomonadota</taxon>
        <taxon>Betaproteobacteria</taxon>
        <taxon>Burkholderiales</taxon>
        <taxon>Burkholderiaceae</taxon>
        <taxon>Cupriavidus</taxon>
    </lineage>
</organism>
<dbReference type="EMBL" id="CP032518">
    <property type="protein sequence ID" value="QEZ43144.1"/>
    <property type="molecule type" value="Genomic_DNA"/>
</dbReference>